<dbReference type="EMBL" id="JAGEVG010000013">
    <property type="protein sequence ID" value="MBO3098947.1"/>
    <property type="molecule type" value="Genomic_DNA"/>
</dbReference>
<dbReference type="InterPro" id="IPR026444">
    <property type="entry name" value="Secre_tail"/>
</dbReference>
<keyword evidence="5" id="KW-1185">Reference proteome</keyword>
<comment type="caution">
    <text evidence="4">The sequence shown here is derived from an EMBL/GenBank/DDBJ whole genome shotgun (WGS) entry which is preliminary data.</text>
</comment>
<dbReference type="InterPro" id="IPR010620">
    <property type="entry name" value="SBBP_repeat"/>
</dbReference>
<feature type="domain" description="Secretion system C-terminal sorting" evidence="3">
    <location>
        <begin position="474"/>
        <end position="543"/>
    </location>
</feature>
<sequence>MKKLLIAILCGSLWTTSNAQAPTFDWAFATGGLNGATYNSSMALDDLGNIYSIGHFYSGPVDFDPGSDILNLSSVGGLDIYVSKYDASGDLVWAKRIGGTEDDEGTAIAVDGSGNVYFTGNFQGTADFNPGSEVYNLTSNGVKDIFVCKLNSEGNFLWAKQMGGATNDTGHAIVVDHSGDVFVTGEFEKTVDFDPGTSNSMLTSKGQTDIFILKLSTTGDFQWVKHIGSESFDRGEALTIDSGSNLFLTGYFTGTVDFDPGDGIAELTSSGATGASGFVLKLDAGGNFEWVTALPNNIAGRAVTTDTTGNIYIGGGGPGIGIVKLNPTGVVTWEKFLPGPNSNATSIAVDVLGHVYTTGSFRGNIDFDPGDDQVIFNSGSWHDAYINKFDAAGNYVLAYQLGGPTLRNYGEAIALDASGSIYASGHFRSEIDFDPGPNTFNLKSEYSYNRYQLKWNQETAGLDDQLQGIQVSMHPNPTQGPIHIKFNTLQDIIELRLFSITGQLVMEKQFKNTTNIALDLQQPAGMYVAELKNSKGQKTTMKIVKQ</sequence>
<dbReference type="InterPro" id="IPR052918">
    <property type="entry name" value="Motility_Chemotaxis_Reg"/>
</dbReference>
<reference evidence="4 5" key="1">
    <citation type="submission" date="2021-03" db="EMBL/GenBank/DDBJ databases">
        <title>Gelidibacter sp. nov., isolated from costal sediment.</title>
        <authorList>
            <person name="Lun K.-Y."/>
        </authorList>
    </citation>
    <scope>NUCLEOTIDE SEQUENCE [LARGE SCALE GENOMIC DNA]</scope>
    <source>
        <strain evidence="4 5">DF109</strain>
    </source>
</reference>
<dbReference type="InterPro" id="IPR011047">
    <property type="entry name" value="Quinoprotein_ADH-like_sf"/>
</dbReference>
<evidence type="ECO:0000256" key="1">
    <source>
        <dbReference type="ARBA" id="ARBA00022729"/>
    </source>
</evidence>
<dbReference type="NCBIfam" id="TIGR04183">
    <property type="entry name" value="Por_Secre_tail"/>
    <property type="match status" value="1"/>
</dbReference>
<feature type="chain" id="PRO_5045284412" evidence="2">
    <location>
        <begin position="22"/>
        <end position="546"/>
    </location>
</feature>
<dbReference type="Proteomes" id="UP000681315">
    <property type="component" value="Unassembled WGS sequence"/>
</dbReference>
<keyword evidence="1 2" id="KW-0732">Signal</keyword>
<evidence type="ECO:0000259" key="3">
    <source>
        <dbReference type="Pfam" id="PF18962"/>
    </source>
</evidence>
<evidence type="ECO:0000313" key="5">
    <source>
        <dbReference type="Proteomes" id="UP000681315"/>
    </source>
</evidence>
<protein>
    <submittedName>
        <fullName evidence="4">SBBP repeat-containing protein</fullName>
    </submittedName>
</protein>
<dbReference type="Pfam" id="PF06739">
    <property type="entry name" value="SBBP"/>
    <property type="match status" value="1"/>
</dbReference>
<gene>
    <name evidence="4" type="ORF">J4051_11755</name>
</gene>
<proteinExistence type="predicted"/>
<evidence type="ECO:0000313" key="4">
    <source>
        <dbReference type="EMBL" id="MBO3098947.1"/>
    </source>
</evidence>
<accession>A0ABS3SW14</accession>
<dbReference type="RefSeq" id="WP_208234071.1">
    <property type="nucleotide sequence ID" value="NZ_JAGEVG010000013.1"/>
</dbReference>
<dbReference type="SUPFAM" id="SSF101898">
    <property type="entry name" value="NHL repeat"/>
    <property type="match status" value="1"/>
</dbReference>
<name>A0ABS3SW14_9FLAO</name>
<evidence type="ECO:0000256" key="2">
    <source>
        <dbReference type="SAM" id="SignalP"/>
    </source>
</evidence>
<dbReference type="SUPFAM" id="SSF50998">
    <property type="entry name" value="Quinoprotein alcohol dehydrogenase-like"/>
    <property type="match status" value="1"/>
</dbReference>
<dbReference type="PANTHER" id="PTHR35580:SF1">
    <property type="entry name" value="PHYTASE-LIKE DOMAIN-CONTAINING PROTEIN"/>
    <property type="match status" value="1"/>
</dbReference>
<dbReference type="Pfam" id="PF18962">
    <property type="entry name" value="Por_Secre_tail"/>
    <property type="match status" value="1"/>
</dbReference>
<dbReference type="PANTHER" id="PTHR35580">
    <property type="entry name" value="CELL SURFACE GLYCOPROTEIN (S-LAYER PROTEIN)-LIKE PROTEIN"/>
    <property type="match status" value="1"/>
</dbReference>
<feature type="signal peptide" evidence="2">
    <location>
        <begin position="1"/>
        <end position="21"/>
    </location>
</feature>
<organism evidence="4 5">
    <name type="scientific">Gelidibacter pelagius</name>
    <dbReference type="NCBI Taxonomy" id="2819985"/>
    <lineage>
        <taxon>Bacteria</taxon>
        <taxon>Pseudomonadati</taxon>
        <taxon>Bacteroidota</taxon>
        <taxon>Flavobacteriia</taxon>
        <taxon>Flavobacteriales</taxon>
        <taxon>Flavobacteriaceae</taxon>
        <taxon>Gelidibacter</taxon>
    </lineage>
</organism>